<comment type="similarity">
    <text evidence="2 9 10">Belongs to the CRISPR-associated endoribonuclease Cas2 protein family.</text>
</comment>
<evidence type="ECO:0000256" key="1">
    <source>
        <dbReference type="ARBA" id="ARBA00001946"/>
    </source>
</evidence>
<evidence type="ECO:0000256" key="10">
    <source>
        <dbReference type="PIRNR" id="PIRNR032582"/>
    </source>
</evidence>
<comment type="subunit">
    <text evidence="9">Homodimer, forms a heterotetramer with a Cas1 homodimer.</text>
</comment>
<keyword evidence="6 9" id="KW-0378">Hydrolase</keyword>
<gene>
    <name evidence="9 11" type="primary">cas2</name>
    <name evidence="11" type="ORF">CXU22_11690</name>
</gene>
<accession>A0A2N8HBM8</accession>
<dbReference type="EMBL" id="PJKA01000013">
    <property type="protein sequence ID" value="PNC17270.1"/>
    <property type="molecule type" value="Genomic_DNA"/>
</dbReference>
<dbReference type="OrthoDB" id="9798176at2"/>
<dbReference type="AlphaFoldDB" id="A0A2N8HBM8"/>
<keyword evidence="4 9" id="KW-0479">Metal-binding</keyword>
<evidence type="ECO:0000256" key="2">
    <source>
        <dbReference type="ARBA" id="ARBA00009959"/>
    </source>
</evidence>
<dbReference type="PIRSF" id="PIRSF032582">
    <property type="entry name" value="Cas2"/>
    <property type="match status" value="1"/>
</dbReference>
<dbReference type="GO" id="GO:0051607">
    <property type="term" value="P:defense response to virus"/>
    <property type="evidence" value="ECO:0007669"/>
    <property type="project" value="UniProtKB-UniRule"/>
</dbReference>
<name>A0A2N8HBM8_9BACT</name>
<evidence type="ECO:0000256" key="3">
    <source>
        <dbReference type="ARBA" id="ARBA00022722"/>
    </source>
</evidence>
<dbReference type="SUPFAM" id="SSF143430">
    <property type="entry name" value="TTP0101/SSO1404-like"/>
    <property type="match status" value="1"/>
</dbReference>
<keyword evidence="5 9" id="KW-0255">Endonuclease</keyword>
<evidence type="ECO:0000256" key="7">
    <source>
        <dbReference type="ARBA" id="ARBA00022842"/>
    </source>
</evidence>
<evidence type="ECO:0000256" key="9">
    <source>
        <dbReference type="HAMAP-Rule" id="MF_01471"/>
    </source>
</evidence>
<evidence type="ECO:0000256" key="6">
    <source>
        <dbReference type="ARBA" id="ARBA00022801"/>
    </source>
</evidence>
<dbReference type="InterPro" id="IPR019199">
    <property type="entry name" value="Virulence_VapD/CRISPR_Cas2"/>
</dbReference>
<keyword evidence="8 9" id="KW-0051">Antiviral defense</keyword>
<reference evidence="11 12" key="1">
    <citation type="journal article" date="2017" name="BMC Genomics">
        <title>Genome sequencing of 39 Akkermansia muciniphila isolates reveals its population structure, genomic and functional diverisity, and global distribution in mammalian gut microbiotas.</title>
        <authorList>
            <person name="Guo X."/>
            <person name="Li S."/>
            <person name="Zhang J."/>
            <person name="Wu F."/>
            <person name="Li X."/>
            <person name="Wu D."/>
            <person name="Zhang M."/>
            <person name="Ou Z."/>
            <person name="Jie Z."/>
            <person name="Yan Q."/>
            <person name="Li P."/>
            <person name="Yi J."/>
            <person name="Peng Y."/>
        </authorList>
    </citation>
    <scope>NUCLEOTIDE SEQUENCE [LARGE SCALE GENOMIC DNA]</scope>
    <source>
        <strain evidence="11 12">GP24</strain>
    </source>
</reference>
<dbReference type="NCBIfam" id="TIGR01573">
    <property type="entry name" value="cas2"/>
    <property type="match status" value="1"/>
</dbReference>
<evidence type="ECO:0000256" key="8">
    <source>
        <dbReference type="ARBA" id="ARBA00023118"/>
    </source>
</evidence>
<dbReference type="Gene3D" id="3.30.70.240">
    <property type="match status" value="1"/>
</dbReference>
<dbReference type="EC" id="3.1.-.-" evidence="9"/>
<dbReference type="GO" id="GO:0016787">
    <property type="term" value="F:hydrolase activity"/>
    <property type="evidence" value="ECO:0007669"/>
    <property type="project" value="UniProtKB-KW"/>
</dbReference>
<evidence type="ECO:0000313" key="11">
    <source>
        <dbReference type="EMBL" id="PNC17270.1"/>
    </source>
</evidence>
<evidence type="ECO:0000256" key="4">
    <source>
        <dbReference type="ARBA" id="ARBA00022723"/>
    </source>
</evidence>
<keyword evidence="7 9" id="KW-0460">Magnesium</keyword>
<protein>
    <recommendedName>
        <fullName evidence="9">CRISPR-associated endoribonuclease Cas2</fullName>
        <ecNumber evidence="9">3.1.-.-</ecNumber>
    </recommendedName>
</protein>
<dbReference type="PANTHER" id="PTHR34405">
    <property type="entry name" value="CRISPR-ASSOCIATED ENDORIBONUCLEASE CAS2"/>
    <property type="match status" value="1"/>
</dbReference>
<evidence type="ECO:0000256" key="5">
    <source>
        <dbReference type="ARBA" id="ARBA00022759"/>
    </source>
</evidence>
<dbReference type="CDD" id="cd09725">
    <property type="entry name" value="Cas2_I_II_III"/>
    <property type="match status" value="1"/>
</dbReference>
<dbReference type="HAMAP" id="MF_01471">
    <property type="entry name" value="Cas2"/>
    <property type="match status" value="1"/>
</dbReference>
<dbReference type="GO" id="GO:0046872">
    <property type="term" value="F:metal ion binding"/>
    <property type="evidence" value="ECO:0007669"/>
    <property type="project" value="UniProtKB-UniRule"/>
</dbReference>
<dbReference type="GO" id="GO:0004521">
    <property type="term" value="F:RNA endonuclease activity"/>
    <property type="evidence" value="ECO:0007669"/>
    <property type="project" value="UniProtKB-UniRule"/>
</dbReference>
<comment type="caution">
    <text evidence="11">The sequence shown here is derived from an EMBL/GenBank/DDBJ whole genome shotgun (WGS) entry which is preliminary data.</text>
</comment>
<sequence length="96" mass="11075">MYILITYDVSTEDKAGQRRLRQVARACENIGQRVQNSVFECELSPAQLVDIRSKLLKIIDNESDSLRIYHMGSNWHHKIEQLGKEKSYDISGPLII</sequence>
<comment type="cofactor">
    <cofactor evidence="1 9">
        <name>Mg(2+)</name>
        <dbReference type="ChEBI" id="CHEBI:18420"/>
    </cofactor>
</comment>
<dbReference type="Pfam" id="PF09827">
    <property type="entry name" value="CRISPR_Cas2"/>
    <property type="match status" value="1"/>
</dbReference>
<proteinExistence type="inferred from homology"/>
<dbReference type="GO" id="GO:0043571">
    <property type="term" value="P:maintenance of CRISPR repeat elements"/>
    <property type="evidence" value="ECO:0007669"/>
    <property type="project" value="UniProtKB-UniRule"/>
</dbReference>
<dbReference type="InterPro" id="IPR021127">
    <property type="entry name" value="CRISPR_associated_Cas2"/>
</dbReference>
<dbReference type="RefSeq" id="WP_102715661.1">
    <property type="nucleotide sequence ID" value="NZ_CABMLK010000003.1"/>
</dbReference>
<organism evidence="11 12">
    <name type="scientific">Akkermansia muciniphila</name>
    <dbReference type="NCBI Taxonomy" id="239935"/>
    <lineage>
        <taxon>Bacteria</taxon>
        <taxon>Pseudomonadati</taxon>
        <taxon>Verrucomicrobiota</taxon>
        <taxon>Verrucomicrobiia</taxon>
        <taxon>Verrucomicrobiales</taxon>
        <taxon>Akkermansiaceae</taxon>
        <taxon>Akkermansia</taxon>
    </lineage>
</organism>
<dbReference type="PANTHER" id="PTHR34405:SF3">
    <property type="entry name" value="CRISPR-ASSOCIATED ENDORIBONUCLEASE CAS2 3"/>
    <property type="match status" value="1"/>
</dbReference>
<feature type="binding site" evidence="9">
    <location>
        <position position="8"/>
    </location>
    <ligand>
        <name>Mg(2+)</name>
        <dbReference type="ChEBI" id="CHEBI:18420"/>
        <note>catalytic</note>
    </ligand>
</feature>
<dbReference type="Proteomes" id="UP000236000">
    <property type="component" value="Unassembled WGS sequence"/>
</dbReference>
<evidence type="ECO:0000313" key="12">
    <source>
        <dbReference type="Proteomes" id="UP000236000"/>
    </source>
</evidence>
<keyword evidence="3 9" id="KW-0540">Nuclease</keyword>
<comment type="function">
    <text evidence="9">CRISPR (clustered regularly interspaced short palindromic repeat), is an adaptive immune system that provides protection against mobile genetic elements (viruses, transposable elements and conjugative plasmids). CRISPR clusters contain sequences complementary to antecedent mobile elements and target invading nucleic acids. CRISPR clusters are transcribed and processed into CRISPR RNA (crRNA). Functions as a ssRNA-specific endoribonuclease. Involved in the integration of spacer DNA into the CRISPR cassette.</text>
</comment>